<accession>A0A2U3Q2Q3</accession>
<organism evidence="1 2">
    <name type="scientific">Bradyrhizobium vignae</name>
    <dbReference type="NCBI Taxonomy" id="1549949"/>
    <lineage>
        <taxon>Bacteria</taxon>
        <taxon>Pseudomonadati</taxon>
        <taxon>Pseudomonadota</taxon>
        <taxon>Alphaproteobacteria</taxon>
        <taxon>Hyphomicrobiales</taxon>
        <taxon>Nitrobacteraceae</taxon>
        <taxon>Bradyrhizobium</taxon>
    </lineage>
</organism>
<evidence type="ECO:0000313" key="1">
    <source>
        <dbReference type="EMBL" id="SPP95638.1"/>
    </source>
</evidence>
<sequence>MSKADLPFVAPIERTRGYETLVDRWDGALHLSAIDDDHCERLLWRHLSRRVDHCLC</sequence>
<evidence type="ECO:0000313" key="2">
    <source>
        <dbReference type="Proteomes" id="UP000246085"/>
    </source>
</evidence>
<reference evidence="1 2" key="1">
    <citation type="submission" date="2018-03" db="EMBL/GenBank/DDBJ databases">
        <authorList>
            <person name="Gully D."/>
        </authorList>
    </citation>
    <scope>NUCLEOTIDE SEQUENCE [LARGE SCALE GENOMIC DNA]</scope>
    <source>
        <strain evidence="1">ORS3257</strain>
    </source>
</reference>
<dbReference type="KEGG" id="bvz:BRAD3257_4657"/>
<gene>
    <name evidence="1" type="ORF">BRAD3257_4657</name>
</gene>
<dbReference type="Proteomes" id="UP000246085">
    <property type="component" value="Chromosome BRAD3257"/>
</dbReference>
<protein>
    <submittedName>
        <fullName evidence="1">Uncharacterized protein</fullName>
    </submittedName>
</protein>
<name>A0A2U3Q2Q3_9BRAD</name>
<dbReference type="EMBL" id="LS398110">
    <property type="protein sequence ID" value="SPP95638.1"/>
    <property type="molecule type" value="Genomic_DNA"/>
</dbReference>
<dbReference type="AlphaFoldDB" id="A0A2U3Q2Q3"/>
<proteinExistence type="predicted"/>